<keyword evidence="2" id="KW-1185">Reference proteome</keyword>
<dbReference type="Proteomes" id="UP001055879">
    <property type="component" value="Linkage Group LG02"/>
</dbReference>
<evidence type="ECO:0000313" key="2">
    <source>
        <dbReference type="Proteomes" id="UP001055879"/>
    </source>
</evidence>
<reference evidence="2" key="1">
    <citation type="journal article" date="2022" name="Mol. Ecol. Resour.">
        <title>The genomes of chicory, endive, great burdock and yacon provide insights into Asteraceae palaeo-polyploidization history and plant inulin production.</title>
        <authorList>
            <person name="Fan W."/>
            <person name="Wang S."/>
            <person name="Wang H."/>
            <person name="Wang A."/>
            <person name="Jiang F."/>
            <person name="Liu H."/>
            <person name="Zhao H."/>
            <person name="Xu D."/>
            <person name="Zhang Y."/>
        </authorList>
    </citation>
    <scope>NUCLEOTIDE SEQUENCE [LARGE SCALE GENOMIC DNA]</scope>
    <source>
        <strain evidence="2">cv. Niubang</strain>
    </source>
</reference>
<reference evidence="1 2" key="2">
    <citation type="journal article" date="2022" name="Mol. Ecol. Resour.">
        <title>The genomes of chicory, endive, great burdock and yacon provide insights into Asteraceae paleo-polyploidization history and plant inulin production.</title>
        <authorList>
            <person name="Fan W."/>
            <person name="Wang S."/>
            <person name="Wang H."/>
            <person name="Wang A."/>
            <person name="Jiang F."/>
            <person name="Liu H."/>
            <person name="Zhao H."/>
            <person name="Xu D."/>
            <person name="Zhang Y."/>
        </authorList>
    </citation>
    <scope>NUCLEOTIDE SEQUENCE [LARGE SCALE GENOMIC DNA]</scope>
    <source>
        <strain evidence="2">cv. Niubang</strain>
    </source>
</reference>
<evidence type="ECO:0000313" key="1">
    <source>
        <dbReference type="EMBL" id="KAI3757076.1"/>
    </source>
</evidence>
<gene>
    <name evidence="1" type="ORF">L6452_04609</name>
</gene>
<comment type="caution">
    <text evidence="1">The sequence shown here is derived from an EMBL/GenBank/DDBJ whole genome shotgun (WGS) entry which is preliminary data.</text>
</comment>
<proteinExistence type="predicted"/>
<name>A0ACB9EF52_ARCLA</name>
<accession>A0ACB9EF52</accession>
<dbReference type="EMBL" id="CM042048">
    <property type="protein sequence ID" value="KAI3757076.1"/>
    <property type="molecule type" value="Genomic_DNA"/>
</dbReference>
<protein>
    <submittedName>
        <fullName evidence="1">Uncharacterized protein</fullName>
    </submittedName>
</protein>
<organism evidence="1 2">
    <name type="scientific">Arctium lappa</name>
    <name type="common">Greater burdock</name>
    <name type="synonym">Lappa major</name>
    <dbReference type="NCBI Taxonomy" id="4217"/>
    <lineage>
        <taxon>Eukaryota</taxon>
        <taxon>Viridiplantae</taxon>
        <taxon>Streptophyta</taxon>
        <taxon>Embryophyta</taxon>
        <taxon>Tracheophyta</taxon>
        <taxon>Spermatophyta</taxon>
        <taxon>Magnoliopsida</taxon>
        <taxon>eudicotyledons</taxon>
        <taxon>Gunneridae</taxon>
        <taxon>Pentapetalae</taxon>
        <taxon>asterids</taxon>
        <taxon>campanulids</taxon>
        <taxon>Asterales</taxon>
        <taxon>Asteraceae</taxon>
        <taxon>Carduoideae</taxon>
        <taxon>Cardueae</taxon>
        <taxon>Arctiinae</taxon>
        <taxon>Arctium</taxon>
    </lineage>
</organism>
<sequence length="1393" mass="158105">MASNGYGNNEENQSADHFSFARSYQIEALEQAIKQNTIVFLETGSGKTLIAIMLLRRYAHLFRKPKPFISVFLVPTVVLVKQQAEAVRKHIDLKVEEYWGEKGVDYWNAADWKKQQDENELLVMTPAILLDALRHRFLSLDIIKVLIFDECHNAKKRHPYALIMTEFYHRQLQVGGSQLPRILGMTASPVKAKGSNSSSDYWNQINKLETLMNSKVYTCASESVLAEYIPFSSAKPVYYKDGEVPSHVFEGLKSNLMILRNKYESTIRNSYLKESSMENAMRRLSKLSSTFEFCLDELGIWLASKAAEAYSHESNDLFCWGTLDVRGETIAREFCKDANKVFTSYIPSEWLINHEASADIGLLSTKVVTLIKTLADYRHVNDMRCIIFVERVITAIVLKNLLQELQPYLFGWKTEYTAGNHSAMQSQSRGVQNKIVDEFRKGMVNIIVATSILEEGLDVQSCNLVIRFDLSSTVCSFIQSRGRARMRDSEFLLLIRSGDVETINKVNNYLESGKIMREESLKNASQPCHPLDSEIFDEVVFRVESTGATLSLSSSIAMVFFYCSRLPSDSYFKPYPRFVIDKESGTCSIYFPKSCPLPSVHVSENVKLLKQFACLEACKQLHAMGALTDNLVPDTVDKSTIDQEPAYEYEEEQVQYMPPELIGQFGDDSSKLYYFYSIKLKKNFDYDVPLQDIVLGVSTKLELDDEELSFDLEADRGSIAVSMTYTGTCLLTSDQIKLSNQFQIMVLRVLLDHSILKLKNSFDALRLKNNHVVCDYLLLPSNGLQKNSFVIDWNSVRSVLFPYESATKCSLTSDNHQQVHTKNGLTCSCLMENSLVCTPHNGRLYCTTKRLVGLNGKSAMQNREGKAISYKEYYKKRYEVDLQYEEESFFSARQLFTVRNRLQRGRYHKEKETSSVGVELPSELCYIFMTPISISTFYSFSFVPSIMHRIESWLLALNLKEMHLGCSRPNGNIPTLKVLEAITTKKCLEPFHLESLETLGDSFLKYAASQQLFKTLQNQHEGILSSRREKVICNDSLCKLGCNGKLPGFIRNEPFDPKTWVIPGDFSDTLKWEEEVLSNERKIYIGRKRTIKKKVVADVVEALIGVFLVEGGEMAALSFMSWLGINVDLVNKPYVREVTLEPERFLNVQHLESLLGYSFRDASLLVEALTHGSYMLPEIPRCYQRLEFLGDAALDYLITVHLYNKYPGMTPGLLTDLRSASVNNDCYAQSAVKVELHKHILHGSQDLHRHIVSTVNDFDVLSVTSTFGWESETTFPKVLGDVIESLAGAILVDSGYDKDRVFKSIRPLLEPLITPETLKLHPVKELHDLCQKNHFEMKKSAKRSDDGTILFTIEVEADEGVIKDTCKAADKKMAERLASKAVLKSLKASLLGA</sequence>